<evidence type="ECO:0000256" key="4">
    <source>
        <dbReference type="ARBA" id="ARBA00022807"/>
    </source>
</evidence>
<dbReference type="InterPro" id="IPR006311">
    <property type="entry name" value="TAT_signal"/>
</dbReference>
<keyword evidence="4" id="KW-0788">Thiol protease</keyword>
<reference evidence="8" key="1">
    <citation type="journal article" date="2019" name="Int. J. Syst. Evol. Microbiol.">
        <title>The Global Catalogue of Microorganisms (GCM) 10K type strain sequencing project: providing services to taxonomists for standard genome sequencing and annotation.</title>
        <authorList>
            <consortium name="The Broad Institute Genomics Platform"/>
            <consortium name="The Broad Institute Genome Sequencing Center for Infectious Disease"/>
            <person name="Wu L."/>
            <person name="Ma J."/>
        </authorList>
    </citation>
    <scope>NUCLEOTIDE SEQUENCE [LARGE SCALE GENOMIC DNA]</scope>
    <source>
        <strain evidence="8">CGMCC 4.7317</strain>
    </source>
</reference>
<keyword evidence="3" id="KW-0378">Hydrolase</keyword>
<evidence type="ECO:0000259" key="6">
    <source>
        <dbReference type="PROSITE" id="PS51935"/>
    </source>
</evidence>
<evidence type="ECO:0000256" key="2">
    <source>
        <dbReference type="ARBA" id="ARBA00022670"/>
    </source>
</evidence>
<dbReference type="InterPro" id="IPR038765">
    <property type="entry name" value="Papain-like_cys_pep_sf"/>
</dbReference>
<dbReference type="SUPFAM" id="SSF54001">
    <property type="entry name" value="Cysteine proteinases"/>
    <property type="match status" value="1"/>
</dbReference>
<dbReference type="EMBL" id="JBHSTI010000018">
    <property type="protein sequence ID" value="MFC6239338.1"/>
    <property type="molecule type" value="Genomic_DNA"/>
</dbReference>
<keyword evidence="5" id="KW-0732">Signal</keyword>
<keyword evidence="2" id="KW-0645">Protease</keyword>
<dbReference type="Proteomes" id="UP001596138">
    <property type="component" value="Unassembled WGS sequence"/>
</dbReference>
<evidence type="ECO:0000313" key="7">
    <source>
        <dbReference type="EMBL" id="MFC6239338.1"/>
    </source>
</evidence>
<dbReference type="PROSITE" id="PS51935">
    <property type="entry name" value="NLPC_P60"/>
    <property type="match status" value="1"/>
</dbReference>
<name>A0ABW1T3Q3_9ACTN</name>
<organism evidence="7 8">
    <name type="scientific">Longivirga aurantiaca</name>
    <dbReference type="NCBI Taxonomy" id="1837743"/>
    <lineage>
        <taxon>Bacteria</taxon>
        <taxon>Bacillati</taxon>
        <taxon>Actinomycetota</taxon>
        <taxon>Actinomycetes</taxon>
        <taxon>Sporichthyales</taxon>
        <taxon>Sporichthyaceae</taxon>
        <taxon>Longivirga</taxon>
    </lineage>
</organism>
<evidence type="ECO:0000313" key="8">
    <source>
        <dbReference type="Proteomes" id="UP001596138"/>
    </source>
</evidence>
<dbReference type="Pfam" id="PF00877">
    <property type="entry name" value="NLPC_P60"/>
    <property type="match status" value="1"/>
</dbReference>
<feature type="signal peptide" evidence="5">
    <location>
        <begin position="1"/>
        <end position="35"/>
    </location>
</feature>
<accession>A0ABW1T3Q3</accession>
<evidence type="ECO:0000256" key="1">
    <source>
        <dbReference type="ARBA" id="ARBA00007074"/>
    </source>
</evidence>
<gene>
    <name evidence="7" type="ORF">ACFQGU_15800</name>
</gene>
<dbReference type="RefSeq" id="WP_386768548.1">
    <property type="nucleotide sequence ID" value="NZ_JBHSTI010000018.1"/>
</dbReference>
<evidence type="ECO:0000256" key="5">
    <source>
        <dbReference type="SAM" id="SignalP"/>
    </source>
</evidence>
<comment type="caution">
    <text evidence="7">The sequence shown here is derived from an EMBL/GenBank/DDBJ whole genome shotgun (WGS) entry which is preliminary data.</text>
</comment>
<feature type="domain" description="NlpC/P60" evidence="6">
    <location>
        <begin position="88"/>
        <end position="209"/>
    </location>
</feature>
<keyword evidence="8" id="KW-1185">Reference proteome</keyword>
<dbReference type="Gene3D" id="3.90.1720.10">
    <property type="entry name" value="endopeptidase domain like (from Nostoc punctiforme)"/>
    <property type="match status" value="1"/>
</dbReference>
<dbReference type="InterPro" id="IPR000064">
    <property type="entry name" value="NLP_P60_dom"/>
</dbReference>
<dbReference type="PROSITE" id="PS51318">
    <property type="entry name" value="TAT"/>
    <property type="match status" value="1"/>
</dbReference>
<dbReference type="InterPro" id="IPR051202">
    <property type="entry name" value="Peptidase_C40"/>
</dbReference>
<dbReference type="PANTHER" id="PTHR47053:SF1">
    <property type="entry name" value="MUREIN DD-ENDOPEPTIDASE MEPH-RELATED"/>
    <property type="match status" value="1"/>
</dbReference>
<feature type="chain" id="PRO_5047501200" evidence="5">
    <location>
        <begin position="36"/>
        <end position="209"/>
    </location>
</feature>
<sequence>MLPVLTAARRRALPATLLVSAALTIGLAGAGSASAATSTPIEPTTTAVTTTTLTPTATTTATRTATATATTTTATTLTAAQIAARVKAIKRWRAVELAKTKLGAAYVAGWSGPTKFDCSGLTRYIAKYAYGKTLPHYSKAQFYAGIRVQKRYLKPGDLVFFFKYGAHHVGLYVGNGKMISATNPRTDVKVDYVFSGWYGQRYSGAVRLV</sequence>
<evidence type="ECO:0000256" key="3">
    <source>
        <dbReference type="ARBA" id="ARBA00022801"/>
    </source>
</evidence>
<proteinExistence type="inferred from homology"/>
<dbReference type="PANTHER" id="PTHR47053">
    <property type="entry name" value="MUREIN DD-ENDOPEPTIDASE MEPH-RELATED"/>
    <property type="match status" value="1"/>
</dbReference>
<protein>
    <submittedName>
        <fullName evidence="7">C40 family peptidase</fullName>
    </submittedName>
</protein>
<comment type="similarity">
    <text evidence="1">Belongs to the peptidase C40 family.</text>
</comment>